<dbReference type="AlphaFoldDB" id="A0A9N7UFV6"/>
<dbReference type="Proteomes" id="UP001153269">
    <property type="component" value="Unassembled WGS sequence"/>
</dbReference>
<gene>
    <name evidence="1" type="ORF">PLEPLA_LOCUS17439</name>
</gene>
<protein>
    <submittedName>
        <fullName evidence="1">Uncharacterized protein</fullName>
    </submittedName>
</protein>
<accession>A0A9N7UFV6</accession>
<organism evidence="1 2">
    <name type="scientific">Pleuronectes platessa</name>
    <name type="common">European plaice</name>
    <dbReference type="NCBI Taxonomy" id="8262"/>
    <lineage>
        <taxon>Eukaryota</taxon>
        <taxon>Metazoa</taxon>
        <taxon>Chordata</taxon>
        <taxon>Craniata</taxon>
        <taxon>Vertebrata</taxon>
        <taxon>Euteleostomi</taxon>
        <taxon>Actinopterygii</taxon>
        <taxon>Neopterygii</taxon>
        <taxon>Teleostei</taxon>
        <taxon>Neoteleostei</taxon>
        <taxon>Acanthomorphata</taxon>
        <taxon>Carangaria</taxon>
        <taxon>Pleuronectiformes</taxon>
        <taxon>Pleuronectoidei</taxon>
        <taxon>Pleuronectidae</taxon>
        <taxon>Pleuronectes</taxon>
    </lineage>
</organism>
<evidence type="ECO:0000313" key="1">
    <source>
        <dbReference type="EMBL" id="CAB1429461.1"/>
    </source>
</evidence>
<evidence type="ECO:0000313" key="2">
    <source>
        <dbReference type="Proteomes" id="UP001153269"/>
    </source>
</evidence>
<proteinExistence type="predicted"/>
<name>A0A9N7UFV6_PLEPL</name>
<keyword evidence="2" id="KW-1185">Reference proteome</keyword>
<comment type="caution">
    <text evidence="1">The sequence shown here is derived from an EMBL/GenBank/DDBJ whole genome shotgun (WGS) entry which is preliminary data.</text>
</comment>
<sequence>MDVCNHRNKEWTSPLPRLDLSEWSGLLLFIDFTIDLRSGRGRTGPSPALSCRGGGRPSIPPILRCCCRIRFTPQLPIHLPPMCHVFPEQEPGSPAAQCHLDYNLQEAPGAHCICTPLDRGGEKE</sequence>
<reference evidence="1" key="1">
    <citation type="submission" date="2020-03" db="EMBL/GenBank/DDBJ databases">
        <authorList>
            <person name="Weist P."/>
        </authorList>
    </citation>
    <scope>NUCLEOTIDE SEQUENCE</scope>
</reference>
<dbReference type="EMBL" id="CADEAL010001138">
    <property type="protein sequence ID" value="CAB1429461.1"/>
    <property type="molecule type" value="Genomic_DNA"/>
</dbReference>